<evidence type="ECO:0000256" key="2">
    <source>
        <dbReference type="ARBA" id="ARBA00022448"/>
    </source>
</evidence>
<keyword evidence="2" id="KW-0813">Transport</keyword>
<proteinExistence type="predicted"/>
<keyword evidence="5" id="KW-0811">Translocation</keyword>
<evidence type="ECO:0000256" key="3">
    <source>
        <dbReference type="ARBA" id="ARBA00022816"/>
    </source>
</evidence>
<keyword evidence="3" id="KW-0509">mRNA transport</keyword>
<accession>A0A4S4D932</accession>
<keyword evidence="7" id="KW-0539">Nucleus</keyword>
<dbReference type="InterPro" id="IPR007252">
    <property type="entry name" value="Nup84/Nup107"/>
</dbReference>
<evidence type="ECO:0000313" key="8">
    <source>
        <dbReference type="EMBL" id="THF98523.1"/>
    </source>
</evidence>
<sequence>MVDKSNIEHVLDIEEVLHYYSRLTCPAYVDIVDKFFMDIWTRPLLSGFFLGLDGLCWVKTFRVGLGLAFAELGTDLSLAQTNLALKTKCPIRSGYWVCQRVLRRGIEVLMGRNLISQTLRRRHYDDHGRRRGSDDGNSTKKIGDLVEKGELGHGWRRSSWDDVVWQDWRWCNLTVEAMEVDKETSPSYFDPEDLSTRERNRRYGKRYSTSSHDNSVSFSGTRILYDGQSIERWPNAALFLEDIKQEVESFDADQLEGAPSKTQSALWRKSLVGSRGVSEVDVAADSIRRPGSYSLKSCKHEDAALSDGGDTTFTLFASLLDFALQGLMPIPDLILQFERSCRNVSEPISIWVGCFTVSLCSTSVGNEELPEDLILVMHLLLLALKFSIMFSCSYIWLEGLASKVLDLDNELRGSHVGTYLPSSGVWRRTQGALKKEQDGGKYEMAVYAPQCSNLKRILPICTDWEAYSNISIMVPFVWGYREGIGIDSEVGLLYGVFVLRDGEETSNPLVLVKASEGGLVWRR</sequence>
<evidence type="ECO:0000313" key="9">
    <source>
        <dbReference type="Proteomes" id="UP000306102"/>
    </source>
</evidence>
<dbReference type="Proteomes" id="UP000306102">
    <property type="component" value="Unassembled WGS sequence"/>
</dbReference>
<comment type="caution">
    <text evidence="8">The sequence shown here is derived from an EMBL/GenBank/DDBJ whole genome shotgun (WGS) entry which is preliminary data.</text>
</comment>
<evidence type="ECO:0000256" key="4">
    <source>
        <dbReference type="ARBA" id="ARBA00022927"/>
    </source>
</evidence>
<evidence type="ECO:0000256" key="7">
    <source>
        <dbReference type="ARBA" id="ARBA00023242"/>
    </source>
</evidence>
<dbReference type="PANTHER" id="PTHR13003:SF2">
    <property type="entry name" value="NUCLEAR PORE COMPLEX PROTEIN NUP107"/>
    <property type="match status" value="1"/>
</dbReference>
<keyword evidence="9" id="KW-1185">Reference proteome</keyword>
<keyword evidence="4" id="KW-0653">Protein transport</keyword>
<dbReference type="GO" id="GO:0017056">
    <property type="term" value="F:structural constituent of nuclear pore"/>
    <property type="evidence" value="ECO:0007669"/>
    <property type="project" value="InterPro"/>
</dbReference>
<dbReference type="EMBL" id="SDRB02012188">
    <property type="protein sequence ID" value="THF98523.1"/>
    <property type="molecule type" value="Genomic_DNA"/>
</dbReference>
<name>A0A4S4D932_CAMSN</name>
<dbReference type="GO" id="GO:0006406">
    <property type="term" value="P:mRNA export from nucleus"/>
    <property type="evidence" value="ECO:0007669"/>
    <property type="project" value="TreeGrafter"/>
</dbReference>
<dbReference type="PANTHER" id="PTHR13003">
    <property type="entry name" value="NUP107-RELATED"/>
    <property type="match status" value="1"/>
</dbReference>
<dbReference type="AlphaFoldDB" id="A0A4S4D932"/>
<comment type="subcellular location">
    <subcellularLocation>
        <location evidence="1">Nucleus</location>
        <location evidence="1">Nuclear pore complex</location>
    </subcellularLocation>
</comment>
<keyword evidence="6" id="KW-0906">Nuclear pore complex</keyword>
<organism evidence="8 9">
    <name type="scientific">Camellia sinensis var. sinensis</name>
    <name type="common">China tea</name>
    <dbReference type="NCBI Taxonomy" id="542762"/>
    <lineage>
        <taxon>Eukaryota</taxon>
        <taxon>Viridiplantae</taxon>
        <taxon>Streptophyta</taxon>
        <taxon>Embryophyta</taxon>
        <taxon>Tracheophyta</taxon>
        <taxon>Spermatophyta</taxon>
        <taxon>Magnoliopsida</taxon>
        <taxon>eudicotyledons</taxon>
        <taxon>Gunneridae</taxon>
        <taxon>Pentapetalae</taxon>
        <taxon>asterids</taxon>
        <taxon>Ericales</taxon>
        <taxon>Theaceae</taxon>
        <taxon>Camellia</taxon>
    </lineage>
</organism>
<reference evidence="8 9" key="1">
    <citation type="journal article" date="2018" name="Proc. Natl. Acad. Sci. U.S.A.">
        <title>Draft genome sequence of Camellia sinensis var. sinensis provides insights into the evolution of the tea genome and tea quality.</title>
        <authorList>
            <person name="Wei C."/>
            <person name="Yang H."/>
            <person name="Wang S."/>
            <person name="Zhao J."/>
            <person name="Liu C."/>
            <person name="Gao L."/>
            <person name="Xia E."/>
            <person name="Lu Y."/>
            <person name="Tai Y."/>
            <person name="She G."/>
            <person name="Sun J."/>
            <person name="Cao H."/>
            <person name="Tong W."/>
            <person name="Gao Q."/>
            <person name="Li Y."/>
            <person name="Deng W."/>
            <person name="Jiang X."/>
            <person name="Wang W."/>
            <person name="Chen Q."/>
            <person name="Zhang S."/>
            <person name="Li H."/>
            <person name="Wu J."/>
            <person name="Wang P."/>
            <person name="Li P."/>
            <person name="Shi C."/>
            <person name="Zheng F."/>
            <person name="Jian J."/>
            <person name="Huang B."/>
            <person name="Shan D."/>
            <person name="Shi M."/>
            <person name="Fang C."/>
            <person name="Yue Y."/>
            <person name="Li F."/>
            <person name="Li D."/>
            <person name="Wei S."/>
            <person name="Han B."/>
            <person name="Jiang C."/>
            <person name="Yin Y."/>
            <person name="Xia T."/>
            <person name="Zhang Z."/>
            <person name="Bennetzen J.L."/>
            <person name="Zhao S."/>
            <person name="Wan X."/>
        </authorList>
    </citation>
    <scope>NUCLEOTIDE SEQUENCE [LARGE SCALE GENOMIC DNA]</scope>
    <source>
        <strain evidence="9">cv. Shuchazao</strain>
        <tissue evidence="8">Leaf</tissue>
    </source>
</reference>
<dbReference type="GO" id="GO:0031080">
    <property type="term" value="C:nuclear pore outer ring"/>
    <property type="evidence" value="ECO:0007669"/>
    <property type="project" value="TreeGrafter"/>
</dbReference>
<protein>
    <submittedName>
        <fullName evidence="8">Uncharacterized protein</fullName>
    </submittedName>
</protein>
<evidence type="ECO:0000256" key="5">
    <source>
        <dbReference type="ARBA" id="ARBA00023010"/>
    </source>
</evidence>
<dbReference type="GO" id="GO:0000973">
    <property type="term" value="P:post-transcriptional tethering of RNA polymerase II gene DNA at nuclear periphery"/>
    <property type="evidence" value="ECO:0007669"/>
    <property type="project" value="TreeGrafter"/>
</dbReference>
<evidence type="ECO:0000256" key="6">
    <source>
        <dbReference type="ARBA" id="ARBA00023132"/>
    </source>
</evidence>
<evidence type="ECO:0000256" key="1">
    <source>
        <dbReference type="ARBA" id="ARBA00004567"/>
    </source>
</evidence>
<gene>
    <name evidence="8" type="ORF">TEA_001166</name>
</gene>
<dbReference type="STRING" id="542762.A0A4S4D932"/>
<dbReference type="GO" id="GO:0006606">
    <property type="term" value="P:protein import into nucleus"/>
    <property type="evidence" value="ECO:0007669"/>
    <property type="project" value="TreeGrafter"/>
</dbReference>